<reference evidence="2" key="1">
    <citation type="submission" date="2013-09" db="EMBL/GenBank/DDBJ databases">
        <title>The Genome Sequence of Anopheles culicifacies species A.</title>
        <authorList>
            <consortium name="The Broad Institute Genomics Platform"/>
            <person name="Neafsey D.E."/>
            <person name="Besansky N."/>
            <person name="Howell P."/>
            <person name="Walton C."/>
            <person name="Young S.K."/>
            <person name="Zeng Q."/>
            <person name="Gargeya S."/>
            <person name="Fitzgerald M."/>
            <person name="Haas B."/>
            <person name="Abouelleil A."/>
            <person name="Allen A.W."/>
            <person name="Alvarado L."/>
            <person name="Arachchi H.M."/>
            <person name="Berlin A.M."/>
            <person name="Chapman S.B."/>
            <person name="Gainer-Dewar J."/>
            <person name="Goldberg J."/>
            <person name="Griggs A."/>
            <person name="Gujja S."/>
            <person name="Hansen M."/>
            <person name="Howarth C."/>
            <person name="Imamovic A."/>
            <person name="Ireland A."/>
            <person name="Larimer J."/>
            <person name="McCowan C."/>
            <person name="Murphy C."/>
            <person name="Pearson M."/>
            <person name="Poon T.W."/>
            <person name="Priest M."/>
            <person name="Roberts A."/>
            <person name="Saif S."/>
            <person name="Shea T."/>
            <person name="Sisk P."/>
            <person name="Sykes S."/>
            <person name="Wortman J."/>
            <person name="Nusbaum C."/>
            <person name="Birren B."/>
        </authorList>
    </citation>
    <scope>NUCLEOTIDE SEQUENCE [LARGE SCALE GENOMIC DNA]</scope>
    <source>
        <strain evidence="2">A-37</strain>
    </source>
</reference>
<dbReference type="EMBL" id="AXCM01002224">
    <property type="status" value="NOT_ANNOTATED_CDS"/>
    <property type="molecule type" value="Genomic_DNA"/>
</dbReference>
<name>A0A182M446_9DIPT</name>
<dbReference type="STRING" id="139723.A0A182M446"/>
<dbReference type="AlphaFoldDB" id="A0A182M446"/>
<dbReference type="VEuPathDB" id="VectorBase:ACUA008997"/>
<evidence type="ECO:0000313" key="1">
    <source>
        <dbReference type="EnsemblMetazoa" id="ACUA008997-PA"/>
    </source>
</evidence>
<dbReference type="Proteomes" id="UP000075883">
    <property type="component" value="Unassembled WGS sequence"/>
</dbReference>
<reference evidence="1" key="2">
    <citation type="submission" date="2020-05" db="UniProtKB">
        <authorList>
            <consortium name="EnsemblMetazoa"/>
        </authorList>
    </citation>
    <scope>IDENTIFICATION</scope>
    <source>
        <strain evidence="1">A-37</strain>
    </source>
</reference>
<proteinExistence type="predicted"/>
<sequence>MNDSDFPGLRTHEGTHAAIEVAFGRSEPVVVLSVFSTSEKAPKRQEHCSQRQGQLGVSLFKKFANETDNVYRPLPYVPTIVGDQPYDYYEQDDWLQHFERKFVERYEAKFGVKLIFSPAFELDFGSGLVV</sequence>
<protein>
    <submittedName>
        <fullName evidence="1">Uncharacterized protein</fullName>
    </submittedName>
</protein>
<keyword evidence="2" id="KW-1185">Reference proteome</keyword>
<organism evidence="1 2">
    <name type="scientific">Anopheles culicifacies</name>
    <dbReference type="NCBI Taxonomy" id="139723"/>
    <lineage>
        <taxon>Eukaryota</taxon>
        <taxon>Metazoa</taxon>
        <taxon>Ecdysozoa</taxon>
        <taxon>Arthropoda</taxon>
        <taxon>Hexapoda</taxon>
        <taxon>Insecta</taxon>
        <taxon>Pterygota</taxon>
        <taxon>Neoptera</taxon>
        <taxon>Endopterygota</taxon>
        <taxon>Diptera</taxon>
        <taxon>Nematocera</taxon>
        <taxon>Culicoidea</taxon>
        <taxon>Culicidae</taxon>
        <taxon>Anophelinae</taxon>
        <taxon>Anopheles</taxon>
        <taxon>culicifacies species complex</taxon>
    </lineage>
</organism>
<dbReference type="EnsemblMetazoa" id="ACUA008997-RA">
    <property type="protein sequence ID" value="ACUA008997-PA"/>
    <property type="gene ID" value="ACUA008997"/>
</dbReference>
<accession>A0A182M446</accession>
<dbReference type="EMBL" id="AXCM01002225">
    <property type="status" value="NOT_ANNOTATED_CDS"/>
    <property type="molecule type" value="Genomic_DNA"/>
</dbReference>
<evidence type="ECO:0000313" key="2">
    <source>
        <dbReference type="Proteomes" id="UP000075883"/>
    </source>
</evidence>